<dbReference type="AlphaFoldDB" id="A0A150PDC0"/>
<dbReference type="InterPro" id="IPR050923">
    <property type="entry name" value="Cell_Proc_Reg/RNA_Proc"/>
</dbReference>
<dbReference type="InterPro" id="IPR000253">
    <property type="entry name" value="FHA_dom"/>
</dbReference>
<dbReference type="SMART" id="SM00240">
    <property type="entry name" value="FHA"/>
    <property type="match status" value="1"/>
</dbReference>
<dbReference type="InterPro" id="IPR008984">
    <property type="entry name" value="SMAD_FHA_dom_sf"/>
</dbReference>
<dbReference type="EMBL" id="JELY01002073">
    <property type="protein sequence ID" value="KYF53694.1"/>
    <property type="molecule type" value="Genomic_DNA"/>
</dbReference>
<accession>A0A150PDC0</accession>
<proteinExistence type="predicted"/>
<reference evidence="2 3" key="1">
    <citation type="submission" date="2014-02" db="EMBL/GenBank/DDBJ databases">
        <title>The small core and large imbalanced accessory genome model reveals a collaborative survival strategy of Sorangium cellulosum strains in nature.</title>
        <authorList>
            <person name="Han K."/>
            <person name="Peng R."/>
            <person name="Blom J."/>
            <person name="Li Y.-Z."/>
        </authorList>
    </citation>
    <scope>NUCLEOTIDE SEQUENCE [LARGE SCALE GENOMIC DNA]</scope>
    <source>
        <strain evidence="2 3">So0157-25</strain>
    </source>
</reference>
<evidence type="ECO:0000259" key="1">
    <source>
        <dbReference type="PROSITE" id="PS50006"/>
    </source>
</evidence>
<gene>
    <name evidence="2" type="ORF">BE08_21990</name>
</gene>
<dbReference type="SUPFAM" id="SSF49879">
    <property type="entry name" value="SMAD/FHA domain"/>
    <property type="match status" value="1"/>
</dbReference>
<sequence length="178" mass="19574">MLTFATLCAQSRALSRMAFDRRYPHAWLLRELGPEDQPPPSFKTVFAGTSPGSTGQPALCRHRISSGMTVASHGCELLAVAKRPESPWQDRILIGRALNSDIVLRDQSVSKVHAHISVVDADTPLLHARKSTNGTFLNDRLLAPTGDGVPLRSGDILQFGNVICEFILNADLYRLMNR</sequence>
<evidence type="ECO:0000313" key="2">
    <source>
        <dbReference type="EMBL" id="KYF53694.1"/>
    </source>
</evidence>
<dbReference type="CDD" id="cd00060">
    <property type="entry name" value="FHA"/>
    <property type="match status" value="1"/>
</dbReference>
<protein>
    <submittedName>
        <fullName evidence="2">Phosphopeptide-binding protein</fullName>
    </submittedName>
</protein>
<dbReference type="Proteomes" id="UP000075420">
    <property type="component" value="Unassembled WGS sequence"/>
</dbReference>
<dbReference type="PANTHER" id="PTHR23308">
    <property type="entry name" value="NUCLEAR INHIBITOR OF PROTEIN PHOSPHATASE-1"/>
    <property type="match status" value="1"/>
</dbReference>
<evidence type="ECO:0000313" key="3">
    <source>
        <dbReference type="Proteomes" id="UP000075420"/>
    </source>
</evidence>
<organism evidence="2 3">
    <name type="scientific">Sorangium cellulosum</name>
    <name type="common">Polyangium cellulosum</name>
    <dbReference type="NCBI Taxonomy" id="56"/>
    <lineage>
        <taxon>Bacteria</taxon>
        <taxon>Pseudomonadati</taxon>
        <taxon>Myxococcota</taxon>
        <taxon>Polyangia</taxon>
        <taxon>Polyangiales</taxon>
        <taxon>Polyangiaceae</taxon>
        <taxon>Sorangium</taxon>
    </lineage>
</organism>
<dbReference type="Pfam" id="PF00498">
    <property type="entry name" value="FHA"/>
    <property type="match status" value="1"/>
</dbReference>
<comment type="caution">
    <text evidence="2">The sequence shown here is derived from an EMBL/GenBank/DDBJ whole genome shotgun (WGS) entry which is preliminary data.</text>
</comment>
<feature type="domain" description="FHA" evidence="1">
    <location>
        <begin position="92"/>
        <end position="142"/>
    </location>
</feature>
<dbReference type="PROSITE" id="PS50006">
    <property type="entry name" value="FHA_DOMAIN"/>
    <property type="match status" value="1"/>
</dbReference>
<dbReference type="Gene3D" id="2.60.200.20">
    <property type="match status" value="1"/>
</dbReference>
<name>A0A150PDC0_SORCE</name>